<dbReference type="InterPro" id="IPR000246">
    <property type="entry name" value="Peptidase_T2"/>
</dbReference>
<reference evidence="4 5" key="1">
    <citation type="submission" date="2018-07" db="EMBL/GenBank/DDBJ databases">
        <title>Genome sequencing of Runella.</title>
        <authorList>
            <person name="Baek M.-G."/>
            <person name="Yi H."/>
        </authorList>
    </citation>
    <scope>NUCLEOTIDE SEQUENCE [LARGE SCALE GENOMIC DNA]</scope>
    <source>
        <strain evidence="4 5">HYN0085</strain>
    </source>
</reference>
<dbReference type="PANTHER" id="PTHR10188">
    <property type="entry name" value="L-ASPARAGINASE"/>
    <property type="match status" value="1"/>
</dbReference>
<dbReference type="FunFam" id="3.60.20.30:FF:000005">
    <property type="entry name" value="N(4)-(Beta-N-acetylglucosaminyl)-L-asparaginase"/>
    <property type="match status" value="1"/>
</dbReference>
<dbReference type="Pfam" id="PF01112">
    <property type="entry name" value="Asparaginase_2"/>
    <property type="match status" value="1"/>
</dbReference>
<dbReference type="PANTHER" id="PTHR10188:SF6">
    <property type="entry name" value="N(4)-(BETA-N-ACETYLGLUCOSAMINYL)-L-ASPARAGINASE"/>
    <property type="match status" value="1"/>
</dbReference>
<dbReference type="SUPFAM" id="SSF56235">
    <property type="entry name" value="N-terminal nucleophile aminohydrolases (Ntn hydrolases)"/>
    <property type="match status" value="1"/>
</dbReference>
<dbReference type="GO" id="GO:0005737">
    <property type="term" value="C:cytoplasm"/>
    <property type="evidence" value="ECO:0007669"/>
    <property type="project" value="TreeGrafter"/>
</dbReference>
<dbReference type="Gene3D" id="3.60.20.30">
    <property type="entry name" value="(Glycosyl)asparaginase"/>
    <property type="match status" value="1"/>
</dbReference>
<evidence type="ECO:0000256" key="3">
    <source>
        <dbReference type="SAM" id="SignalP"/>
    </source>
</evidence>
<dbReference type="GO" id="GO:0016811">
    <property type="term" value="F:hydrolase activity, acting on carbon-nitrogen (but not peptide) bonds, in linear amides"/>
    <property type="evidence" value="ECO:0007669"/>
    <property type="project" value="UniProtKB-ARBA"/>
</dbReference>
<keyword evidence="3" id="KW-0732">Signal</keyword>
<dbReference type="KEGG" id="run:DR864_19890"/>
<evidence type="ECO:0000313" key="4">
    <source>
        <dbReference type="EMBL" id="AXE19843.1"/>
    </source>
</evidence>
<feature type="signal peptide" evidence="3">
    <location>
        <begin position="1"/>
        <end position="25"/>
    </location>
</feature>
<name>A0A344TMH2_9BACT</name>
<dbReference type="CDD" id="cd04513">
    <property type="entry name" value="Glycosylasparaginase"/>
    <property type="match status" value="1"/>
</dbReference>
<dbReference type="OrthoDB" id="9780217at2"/>
<evidence type="ECO:0000256" key="2">
    <source>
        <dbReference type="PIRSR" id="PIRSR600246-3"/>
    </source>
</evidence>
<feature type="chain" id="PRO_5017046376" evidence="3">
    <location>
        <begin position="26"/>
        <end position="348"/>
    </location>
</feature>
<proteinExistence type="predicted"/>
<dbReference type="RefSeq" id="WP_114068611.1">
    <property type="nucleotide sequence ID" value="NZ_CP030850.1"/>
</dbReference>
<accession>A0A344TMH2</accession>
<sequence>MQSRRHFIRWSALSLPLLSFSKAFSKKIAVTKPIVVSTWDSGLPVNAVAWKVLKQPNGRALDAVEAGARSIEDTINCCVGLGGNPDREGKVTLDACIMDDKFNCGSVMALQHIKHPISVARKVMENTPHVQLVGDGALQFALESGFQKEPDKLSADAEKTYKEWLKKSEYKPVINIEQQQSKGQKTKSGPFAPNFFDDGTPNHDTMGTIAMDAAGNLSGACTTSGMAFKMHGRVGDSPIIGSGLYVDNEVGAATGSGQGEEVIRVAGTHLIVEMMRMGKSPEEACKIAVERIVKINPTKAKDFQVGFIAINKQGEYGAYSIHHGFNYSVTHADDGGKVFMAKSIFPKK</sequence>
<dbReference type="InterPro" id="IPR029055">
    <property type="entry name" value="Ntn_hydrolases_N"/>
</dbReference>
<evidence type="ECO:0000256" key="1">
    <source>
        <dbReference type="PIRSR" id="PIRSR600246-1"/>
    </source>
</evidence>
<dbReference type="AlphaFoldDB" id="A0A344TMH2"/>
<keyword evidence="5" id="KW-1185">Reference proteome</keyword>
<gene>
    <name evidence="4" type="ORF">DR864_19890</name>
</gene>
<feature type="site" description="Cleavage; by autolysis" evidence="2">
    <location>
        <begin position="204"/>
        <end position="205"/>
    </location>
</feature>
<dbReference type="Proteomes" id="UP000251993">
    <property type="component" value="Chromosome"/>
</dbReference>
<dbReference type="EMBL" id="CP030850">
    <property type="protein sequence ID" value="AXE19843.1"/>
    <property type="molecule type" value="Genomic_DNA"/>
</dbReference>
<evidence type="ECO:0000313" key="5">
    <source>
        <dbReference type="Proteomes" id="UP000251993"/>
    </source>
</evidence>
<protein>
    <submittedName>
        <fullName evidence="4">Glycosylasparaginase</fullName>
    </submittedName>
</protein>
<feature type="active site" description="Nucleophile" evidence="1">
    <location>
        <position position="205"/>
    </location>
</feature>
<organism evidence="4 5">
    <name type="scientific">Runella rosea</name>
    <dbReference type="NCBI Taxonomy" id="2259595"/>
    <lineage>
        <taxon>Bacteria</taxon>
        <taxon>Pseudomonadati</taxon>
        <taxon>Bacteroidota</taxon>
        <taxon>Cytophagia</taxon>
        <taxon>Cytophagales</taxon>
        <taxon>Spirosomataceae</taxon>
        <taxon>Runella</taxon>
    </lineage>
</organism>